<feature type="compositionally biased region" description="Polar residues" evidence="1">
    <location>
        <begin position="815"/>
        <end position="824"/>
    </location>
</feature>
<dbReference type="CDD" id="cd01127">
    <property type="entry name" value="TrwB_TraG_TraD_VirD4"/>
    <property type="match status" value="1"/>
</dbReference>
<name>A0A1H4KNT2_STRMJ</name>
<dbReference type="PANTHER" id="PTHR30121:SF6">
    <property type="entry name" value="SLR6007 PROTEIN"/>
    <property type="match status" value="1"/>
</dbReference>
<dbReference type="InterPro" id="IPR051162">
    <property type="entry name" value="T4SS_component"/>
</dbReference>
<dbReference type="AlphaFoldDB" id="A0A1H4KNT2"/>
<protein>
    <submittedName>
        <fullName evidence="5">AAA-like domain-containing protein</fullName>
    </submittedName>
</protein>
<feature type="domain" description="DUF8128" evidence="4">
    <location>
        <begin position="90"/>
        <end position="398"/>
    </location>
</feature>
<keyword evidence="2" id="KW-1133">Transmembrane helix</keyword>
<sequence>MGRPADLVLPPPLFLASSSDSDVPESPIGDYLRDPSGAMHAVLVHIHRWMLAWGWIVGPAVVATATTLVWGRWWWRRRCRRRLAADARVVQILPPPAVDAAGAAALWANLVGLLRPAWRRWLTGQPHLAFEYLFDRETVRLQVWVPSQIPPGMIERAIESAWPGAHTHTTPATAPLPTAPPPGQQLFMAAGELRLARSEALPIRTDFPLDPVRPLLGAPVGLGPQERAVVQVLARPVTGHRVKKARRAARHTRAGRSPRLISRLLDLLTPGHHPRLRARQGATAIDPQTALETAAEDRVIVVKQRGTPYETRIRYAVTATAPDHAPADGQAKIRDRARGRSHAIASAFAAFTEHNYYRRTRLHARRALPHLAERRLNNGDLLSIPELAALAHLPWDETVAGLQRAGARAVPPPPGVATTGVAVRPIGLTDSGHQRPVGLRVPDARHHLHVLGATGSGKSELIARMILADAEAGRGVVVIDPKGDLVSDLLQRLPVELGEKVVLFDADSKTRPPVLNPLEGADGPRTVDNLVSVFSRVYAASWGPRTDDILRASLLTLRAQPGAPTLTDLPKLLSNPAFRQRATDQLDDEILKGFWTWYQNLSDPARAQVTAPLMNKLRGFLLRPFVRQALAGGPSTVDMNDMLNGGICLVRIAQDALGTETAHLVGSIVVARTWQAATVRARLPQAQRHDASLYIDEAHNFLHLPYPLGDMLAEARAYRLSMTLAHQYLRQLPKELEEGISTNARTKIIFNASPEDARHLARHTEPRLTAHDLSNLDVFHAAVRPVLHGAEAPAFTAVTEKLPPPIRGRAKQIRTAASRNTRSHPSAMAPHKDRGAPSQADPRRTI</sequence>
<dbReference type="InterPro" id="IPR027417">
    <property type="entry name" value="P-loop_NTPase"/>
</dbReference>
<dbReference type="SUPFAM" id="SSF52540">
    <property type="entry name" value="P-loop containing nucleoside triphosphate hydrolases"/>
    <property type="match status" value="1"/>
</dbReference>
<gene>
    <name evidence="5" type="ORF">SAMN04490356_0854</name>
</gene>
<evidence type="ECO:0000313" key="5">
    <source>
        <dbReference type="EMBL" id="SEB59916.1"/>
    </source>
</evidence>
<feature type="region of interest" description="Disordered" evidence="1">
    <location>
        <begin position="810"/>
        <end position="846"/>
    </location>
</feature>
<dbReference type="Pfam" id="PF26449">
    <property type="entry name" value="DUF8128"/>
    <property type="match status" value="1"/>
</dbReference>
<evidence type="ECO:0000259" key="4">
    <source>
        <dbReference type="Pfam" id="PF26449"/>
    </source>
</evidence>
<feature type="compositionally biased region" description="Basic and acidic residues" evidence="1">
    <location>
        <begin position="830"/>
        <end position="846"/>
    </location>
</feature>
<feature type="transmembrane region" description="Helical" evidence="2">
    <location>
        <begin position="52"/>
        <end position="75"/>
    </location>
</feature>
<proteinExistence type="predicted"/>
<dbReference type="Pfam" id="PF01935">
    <property type="entry name" value="DUF87"/>
    <property type="match status" value="1"/>
</dbReference>
<accession>A0A1H4KNT2</accession>
<dbReference type="InterPro" id="IPR058441">
    <property type="entry name" value="DUF8128"/>
</dbReference>
<keyword evidence="6" id="KW-1185">Reference proteome</keyword>
<evidence type="ECO:0000259" key="3">
    <source>
        <dbReference type="Pfam" id="PF01935"/>
    </source>
</evidence>
<reference evidence="6" key="1">
    <citation type="submission" date="2016-10" db="EMBL/GenBank/DDBJ databases">
        <authorList>
            <person name="Varghese N."/>
            <person name="Submissions S."/>
        </authorList>
    </citation>
    <scope>NUCLEOTIDE SEQUENCE [LARGE SCALE GENOMIC DNA]</scope>
    <source>
        <strain evidence="6">DSM 40318</strain>
    </source>
</reference>
<organism evidence="5 6">
    <name type="scientific">Streptomyces melanosporofaciens</name>
    <dbReference type="NCBI Taxonomy" id="67327"/>
    <lineage>
        <taxon>Bacteria</taxon>
        <taxon>Bacillati</taxon>
        <taxon>Actinomycetota</taxon>
        <taxon>Actinomycetes</taxon>
        <taxon>Kitasatosporales</taxon>
        <taxon>Streptomycetaceae</taxon>
        <taxon>Streptomyces</taxon>
        <taxon>Streptomyces violaceusniger group</taxon>
    </lineage>
</organism>
<evidence type="ECO:0000313" key="6">
    <source>
        <dbReference type="Proteomes" id="UP000198609"/>
    </source>
</evidence>
<keyword evidence="2" id="KW-0472">Membrane</keyword>
<feature type="domain" description="Helicase HerA central" evidence="3">
    <location>
        <begin position="432"/>
        <end position="507"/>
    </location>
</feature>
<dbReference type="EMBL" id="FNST01000002">
    <property type="protein sequence ID" value="SEB59916.1"/>
    <property type="molecule type" value="Genomic_DNA"/>
</dbReference>
<dbReference type="Proteomes" id="UP000198609">
    <property type="component" value="Unassembled WGS sequence"/>
</dbReference>
<keyword evidence="2" id="KW-0812">Transmembrane</keyword>
<dbReference type="Gene3D" id="3.40.50.300">
    <property type="entry name" value="P-loop containing nucleotide triphosphate hydrolases"/>
    <property type="match status" value="2"/>
</dbReference>
<dbReference type="PANTHER" id="PTHR30121">
    <property type="entry name" value="UNCHARACTERIZED PROTEIN YJGR-RELATED"/>
    <property type="match status" value="1"/>
</dbReference>
<dbReference type="InterPro" id="IPR002789">
    <property type="entry name" value="HerA_central"/>
</dbReference>
<evidence type="ECO:0000256" key="2">
    <source>
        <dbReference type="SAM" id="Phobius"/>
    </source>
</evidence>
<evidence type="ECO:0000256" key="1">
    <source>
        <dbReference type="SAM" id="MobiDB-lite"/>
    </source>
</evidence>